<comment type="caution">
    <text evidence="1">The sequence shown here is derived from an EMBL/GenBank/DDBJ whole genome shotgun (WGS) entry which is preliminary data.</text>
</comment>
<protein>
    <submittedName>
        <fullName evidence="1">IS1595 family transposase</fullName>
    </submittedName>
</protein>
<gene>
    <name evidence="2" type="ORF">CR938_02660</name>
    <name evidence="1" type="ORF">CR938_13845</name>
</gene>
<name>A0A921NRF9_9GAMM</name>
<dbReference type="EMBL" id="PDWK01000113">
    <property type="protein sequence ID" value="KAF1684534.1"/>
    <property type="molecule type" value="Genomic_DNA"/>
</dbReference>
<dbReference type="EMBL" id="PDWK01000007">
    <property type="protein sequence ID" value="KAF1690360.1"/>
    <property type="molecule type" value="Genomic_DNA"/>
</dbReference>
<feature type="non-terminal residue" evidence="1">
    <location>
        <position position="1"/>
    </location>
</feature>
<reference evidence="1" key="1">
    <citation type="submission" date="2017-10" db="EMBL/GenBank/DDBJ databases">
        <title>Whole genome sequencing of members of genus Pseudoxanthomonas.</title>
        <authorList>
            <person name="Kumar S."/>
            <person name="Bansal K."/>
            <person name="Kaur A."/>
            <person name="Patil P."/>
            <person name="Sharma S."/>
            <person name="Patil P.B."/>
        </authorList>
    </citation>
    <scope>NUCLEOTIDE SEQUENCE</scope>
    <source>
        <strain evidence="1">DSM 22914</strain>
    </source>
</reference>
<sequence>RQAKYARRYLAEAAYRFNRRFRLHEMLPRLATAMLRCKPCPEPVLRAASNFHG</sequence>
<proteinExistence type="predicted"/>
<keyword evidence="3" id="KW-1185">Reference proteome</keyword>
<accession>A0A921NRF9</accession>
<dbReference type="Proteomes" id="UP000717981">
    <property type="component" value="Unassembled WGS sequence"/>
</dbReference>
<organism evidence="1 3">
    <name type="scientific">Pseudoxanthomonas taiwanensis</name>
    <dbReference type="NCBI Taxonomy" id="176598"/>
    <lineage>
        <taxon>Bacteria</taxon>
        <taxon>Pseudomonadati</taxon>
        <taxon>Pseudomonadota</taxon>
        <taxon>Gammaproteobacteria</taxon>
        <taxon>Lysobacterales</taxon>
        <taxon>Lysobacteraceae</taxon>
        <taxon>Pseudoxanthomonas</taxon>
    </lineage>
</organism>
<evidence type="ECO:0000313" key="2">
    <source>
        <dbReference type="EMBL" id="KAF1690360.1"/>
    </source>
</evidence>
<evidence type="ECO:0000313" key="1">
    <source>
        <dbReference type="EMBL" id="KAF1684534.1"/>
    </source>
</evidence>
<dbReference type="AlphaFoldDB" id="A0A921NRF9"/>
<evidence type="ECO:0000313" key="3">
    <source>
        <dbReference type="Proteomes" id="UP000717981"/>
    </source>
</evidence>